<organism evidence="7 8">
    <name type="scientific">Pseudoalteromonas fenneropenaei</name>
    <dbReference type="NCBI Taxonomy" id="1737459"/>
    <lineage>
        <taxon>Bacteria</taxon>
        <taxon>Pseudomonadati</taxon>
        <taxon>Pseudomonadota</taxon>
        <taxon>Gammaproteobacteria</taxon>
        <taxon>Alteromonadales</taxon>
        <taxon>Pseudoalteromonadaceae</taxon>
        <taxon>Pseudoalteromonas</taxon>
    </lineage>
</organism>
<keyword evidence="8" id="KW-1185">Reference proteome</keyword>
<feature type="transmembrane region" description="Helical" evidence="6">
    <location>
        <begin position="82"/>
        <end position="103"/>
    </location>
</feature>
<evidence type="ECO:0000256" key="4">
    <source>
        <dbReference type="ARBA" id="ARBA00022679"/>
    </source>
</evidence>
<keyword evidence="5 6" id="KW-0472">Membrane</keyword>
<comment type="caution">
    <text evidence="7">The sequence shown here is derived from an EMBL/GenBank/DDBJ whole genome shotgun (WGS) entry which is preliminary data.</text>
</comment>
<evidence type="ECO:0000313" key="7">
    <source>
        <dbReference type="EMBL" id="MFC3033098.1"/>
    </source>
</evidence>
<keyword evidence="6" id="KW-0812">Transmembrane</keyword>
<protein>
    <submittedName>
        <fullName evidence="7">TDP-N-acetylfucosamine:lipid II N-acetylfucosaminyltransferase</fullName>
        <ecNumber evidence="7">2.4.1.325</ecNumber>
    </submittedName>
</protein>
<reference evidence="8" key="1">
    <citation type="journal article" date="2019" name="Int. J. Syst. Evol. Microbiol.">
        <title>The Global Catalogue of Microorganisms (GCM) 10K type strain sequencing project: providing services to taxonomists for standard genome sequencing and annotation.</title>
        <authorList>
            <consortium name="The Broad Institute Genomics Platform"/>
            <consortium name="The Broad Institute Genome Sequencing Center for Infectious Disease"/>
            <person name="Wu L."/>
            <person name="Ma J."/>
        </authorList>
    </citation>
    <scope>NUCLEOTIDE SEQUENCE [LARGE SCALE GENOMIC DNA]</scope>
    <source>
        <strain evidence="8">KCTC 42730</strain>
    </source>
</reference>
<evidence type="ECO:0000256" key="5">
    <source>
        <dbReference type="ARBA" id="ARBA00023136"/>
    </source>
</evidence>
<keyword evidence="6" id="KW-1133">Transmembrane helix</keyword>
<dbReference type="EMBL" id="JBHRSD010000017">
    <property type="protein sequence ID" value="MFC3033098.1"/>
    <property type="molecule type" value="Genomic_DNA"/>
</dbReference>
<dbReference type="InterPro" id="IPR009993">
    <property type="entry name" value="WecF"/>
</dbReference>
<evidence type="ECO:0000256" key="6">
    <source>
        <dbReference type="SAM" id="Phobius"/>
    </source>
</evidence>
<dbReference type="Pfam" id="PF07429">
    <property type="entry name" value="Glyco_transf_56"/>
    <property type="match status" value="1"/>
</dbReference>
<keyword evidence="3 7" id="KW-0328">Glycosyltransferase</keyword>
<keyword evidence="1" id="KW-1003">Cell membrane</keyword>
<sequence>MKKILHLMTKLPDKYNGKFVEISSLHLSEYQHYYVALVSDGTDLAKYYPEQANILDLNSLGKISKWKKIYSLLSSKDFELNVFHGLFYTGPFLAFIAFLFTFFKLGDKSLWMTWGGDIYYFQNRPKNFLGWINELFRKRVIRKFFAIASPLDEELKLISLNYKTSALHLNLLYPNPIGIEKSPEKKIEKGKPVKILAGNSADPQNNHLEIFHRLENLKNDVVVYCILSYAVVDLSYRDQVIKKGYDIFGENFIPILDFMGPEKYKELLNDIDISIFFHNRQQAMGNIYQFLYSGKCVFLRKDTLSSVFLKRIGFNIYDSNSLIHLNKTQLMKLIESEKKNTERYREIIEEYFDTPAVISVWENGLEKLFAYIKKSH</sequence>
<accession>A0ABV7CKQ0</accession>
<evidence type="ECO:0000256" key="1">
    <source>
        <dbReference type="ARBA" id="ARBA00022475"/>
    </source>
</evidence>
<name>A0ABV7CKQ0_9GAMM</name>
<dbReference type="Proteomes" id="UP001595453">
    <property type="component" value="Unassembled WGS sequence"/>
</dbReference>
<proteinExistence type="predicted"/>
<evidence type="ECO:0000313" key="8">
    <source>
        <dbReference type="Proteomes" id="UP001595453"/>
    </source>
</evidence>
<keyword evidence="4 7" id="KW-0808">Transferase</keyword>
<evidence type="ECO:0000256" key="2">
    <source>
        <dbReference type="ARBA" id="ARBA00022519"/>
    </source>
</evidence>
<dbReference type="EC" id="2.4.1.325" evidence="7"/>
<dbReference type="RefSeq" id="WP_377124226.1">
    <property type="nucleotide sequence ID" value="NZ_JBHRSD010000017.1"/>
</dbReference>
<dbReference type="GO" id="GO:0102031">
    <property type="term" value="F:4-acetamido-4,6-dideoxy-D-galactose transferase activity"/>
    <property type="evidence" value="ECO:0007669"/>
    <property type="project" value="UniProtKB-EC"/>
</dbReference>
<keyword evidence="2" id="KW-0997">Cell inner membrane</keyword>
<evidence type="ECO:0000256" key="3">
    <source>
        <dbReference type="ARBA" id="ARBA00022676"/>
    </source>
</evidence>
<gene>
    <name evidence="7" type="ORF">ACFOEE_11245</name>
</gene>